<keyword evidence="3" id="KW-1185">Reference proteome</keyword>
<name>B4I2M7_DROSE</name>
<organism evidence="3">
    <name type="scientific">Drosophila sechellia</name>
    <name type="common">Fruit fly</name>
    <dbReference type="NCBI Taxonomy" id="7238"/>
    <lineage>
        <taxon>Eukaryota</taxon>
        <taxon>Metazoa</taxon>
        <taxon>Ecdysozoa</taxon>
        <taxon>Arthropoda</taxon>
        <taxon>Hexapoda</taxon>
        <taxon>Insecta</taxon>
        <taxon>Pterygota</taxon>
        <taxon>Neoptera</taxon>
        <taxon>Endopterygota</taxon>
        <taxon>Diptera</taxon>
        <taxon>Brachycera</taxon>
        <taxon>Muscomorpha</taxon>
        <taxon>Ephydroidea</taxon>
        <taxon>Drosophilidae</taxon>
        <taxon>Drosophila</taxon>
        <taxon>Sophophora</taxon>
    </lineage>
</organism>
<dbReference type="EMBL" id="CH480820">
    <property type="protein sequence ID" value="EDW54022.1"/>
    <property type="molecule type" value="Genomic_DNA"/>
</dbReference>
<feature type="region of interest" description="Disordered" evidence="1">
    <location>
        <begin position="1"/>
        <end position="34"/>
    </location>
</feature>
<proteinExistence type="predicted"/>
<dbReference type="HOGENOM" id="CLU_2252826_0_0_1"/>
<dbReference type="Proteomes" id="UP000001292">
    <property type="component" value="Unassembled WGS sequence"/>
</dbReference>
<sequence length="104" mass="10940">MKAQPTTETKWLQSTGRGRGCLQPESRAKPESSEVAASAQAFGFGGAASKSWAPRARFEVVVEMKGGTLIRTGTGIHHSGMRTEDSGLETGDEGAGQDTQLDCV</sequence>
<reference evidence="2 3" key="1">
    <citation type="journal article" date="2007" name="Nature">
        <title>Evolution of genes and genomes on the Drosophila phylogeny.</title>
        <authorList>
            <consortium name="Drosophila 12 Genomes Consortium"/>
            <person name="Clark A.G."/>
            <person name="Eisen M.B."/>
            <person name="Smith D.R."/>
            <person name="Bergman C.M."/>
            <person name="Oliver B."/>
            <person name="Markow T.A."/>
            <person name="Kaufman T.C."/>
            <person name="Kellis M."/>
            <person name="Gelbart W."/>
            <person name="Iyer V.N."/>
            <person name="Pollard D.A."/>
            <person name="Sackton T.B."/>
            <person name="Larracuente A.M."/>
            <person name="Singh N.D."/>
            <person name="Abad J.P."/>
            <person name="Abt D.N."/>
            <person name="Adryan B."/>
            <person name="Aguade M."/>
            <person name="Akashi H."/>
            <person name="Anderson W.W."/>
            <person name="Aquadro C.F."/>
            <person name="Ardell D.H."/>
            <person name="Arguello R."/>
            <person name="Artieri C.G."/>
            <person name="Barbash D.A."/>
            <person name="Barker D."/>
            <person name="Barsanti P."/>
            <person name="Batterham P."/>
            <person name="Batzoglou S."/>
            <person name="Begun D."/>
            <person name="Bhutkar A."/>
            <person name="Blanco E."/>
            <person name="Bosak S.A."/>
            <person name="Bradley R.K."/>
            <person name="Brand A.D."/>
            <person name="Brent M.R."/>
            <person name="Brooks A.N."/>
            <person name="Brown R.H."/>
            <person name="Butlin R.K."/>
            <person name="Caggese C."/>
            <person name="Calvi B.R."/>
            <person name="Bernardo de Carvalho A."/>
            <person name="Caspi A."/>
            <person name="Castrezana S."/>
            <person name="Celniker S.E."/>
            <person name="Chang J.L."/>
            <person name="Chapple C."/>
            <person name="Chatterji S."/>
            <person name="Chinwalla A."/>
            <person name="Civetta A."/>
            <person name="Clifton S.W."/>
            <person name="Comeron J.M."/>
            <person name="Costello J.C."/>
            <person name="Coyne J.A."/>
            <person name="Daub J."/>
            <person name="David R.G."/>
            <person name="Delcher A.L."/>
            <person name="Delehaunty K."/>
            <person name="Do C.B."/>
            <person name="Ebling H."/>
            <person name="Edwards K."/>
            <person name="Eickbush T."/>
            <person name="Evans J.D."/>
            <person name="Filipski A."/>
            <person name="Findeiss S."/>
            <person name="Freyhult E."/>
            <person name="Fulton L."/>
            <person name="Fulton R."/>
            <person name="Garcia A.C."/>
            <person name="Gardiner A."/>
            <person name="Garfield D.A."/>
            <person name="Garvin B.E."/>
            <person name="Gibson G."/>
            <person name="Gilbert D."/>
            <person name="Gnerre S."/>
            <person name="Godfrey J."/>
            <person name="Good R."/>
            <person name="Gotea V."/>
            <person name="Gravely B."/>
            <person name="Greenberg A.J."/>
            <person name="Griffiths-Jones S."/>
            <person name="Gross S."/>
            <person name="Guigo R."/>
            <person name="Gustafson E.A."/>
            <person name="Haerty W."/>
            <person name="Hahn M.W."/>
            <person name="Halligan D.L."/>
            <person name="Halpern A.L."/>
            <person name="Halter G.M."/>
            <person name="Han M.V."/>
            <person name="Heger A."/>
            <person name="Hillier L."/>
            <person name="Hinrichs A.S."/>
            <person name="Holmes I."/>
            <person name="Hoskins R.A."/>
            <person name="Hubisz M.J."/>
            <person name="Hultmark D."/>
            <person name="Huntley M.A."/>
            <person name="Jaffe D.B."/>
            <person name="Jagadeeshan S."/>
            <person name="Jeck W.R."/>
            <person name="Johnson J."/>
            <person name="Jones C.D."/>
            <person name="Jordan W.C."/>
            <person name="Karpen G.H."/>
            <person name="Kataoka E."/>
            <person name="Keightley P.D."/>
            <person name="Kheradpour P."/>
            <person name="Kirkness E.F."/>
            <person name="Koerich L.B."/>
            <person name="Kristiansen K."/>
            <person name="Kudrna D."/>
            <person name="Kulathinal R.J."/>
            <person name="Kumar S."/>
            <person name="Kwok R."/>
            <person name="Lander E."/>
            <person name="Langley C.H."/>
            <person name="Lapoint R."/>
            <person name="Lazzaro B.P."/>
            <person name="Lee S.J."/>
            <person name="Levesque L."/>
            <person name="Li R."/>
            <person name="Lin C.F."/>
            <person name="Lin M.F."/>
            <person name="Lindblad-Toh K."/>
            <person name="Llopart A."/>
            <person name="Long M."/>
            <person name="Low L."/>
            <person name="Lozovsky E."/>
            <person name="Lu J."/>
            <person name="Luo M."/>
            <person name="Machado C.A."/>
            <person name="Makalowski W."/>
            <person name="Marzo M."/>
            <person name="Matsuda M."/>
            <person name="Matzkin L."/>
            <person name="McAllister B."/>
            <person name="McBride C.S."/>
            <person name="McKernan B."/>
            <person name="McKernan K."/>
            <person name="Mendez-Lago M."/>
            <person name="Minx P."/>
            <person name="Mollenhauer M.U."/>
            <person name="Montooth K."/>
            <person name="Mount S.M."/>
            <person name="Mu X."/>
            <person name="Myers E."/>
            <person name="Negre B."/>
            <person name="Newfeld S."/>
            <person name="Nielsen R."/>
            <person name="Noor M.A."/>
            <person name="O'Grady P."/>
            <person name="Pachter L."/>
            <person name="Papaceit M."/>
            <person name="Parisi M.J."/>
            <person name="Parisi M."/>
            <person name="Parts L."/>
            <person name="Pedersen J.S."/>
            <person name="Pesole G."/>
            <person name="Phillippy A.M."/>
            <person name="Ponting C.P."/>
            <person name="Pop M."/>
            <person name="Porcelli D."/>
            <person name="Powell J.R."/>
            <person name="Prohaska S."/>
            <person name="Pruitt K."/>
            <person name="Puig M."/>
            <person name="Quesneville H."/>
            <person name="Ram K.R."/>
            <person name="Rand D."/>
            <person name="Rasmussen M.D."/>
            <person name="Reed L.K."/>
            <person name="Reenan R."/>
            <person name="Reily A."/>
            <person name="Remington K.A."/>
            <person name="Rieger T.T."/>
            <person name="Ritchie M.G."/>
            <person name="Robin C."/>
            <person name="Rogers Y.H."/>
            <person name="Rohde C."/>
            <person name="Rozas J."/>
            <person name="Rubenfield M.J."/>
            <person name="Ruiz A."/>
            <person name="Russo S."/>
            <person name="Salzberg S.L."/>
            <person name="Sanchez-Gracia A."/>
            <person name="Saranga D.J."/>
            <person name="Sato H."/>
            <person name="Schaeffer S.W."/>
            <person name="Schatz M.C."/>
            <person name="Schlenke T."/>
            <person name="Schwartz R."/>
            <person name="Segarra C."/>
            <person name="Singh R.S."/>
            <person name="Sirot L."/>
            <person name="Sirota M."/>
            <person name="Sisneros N.B."/>
            <person name="Smith C.D."/>
            <person name="Smith T.F."/>
            <person name="Spieth J."/>
            <person name="Stage D.E."/>
            <person name="Stark A."/>
            <person name="Stephan W."/>
            <person name="Strausberg R.L."/>
            <person name="Strempel S."/>
            <person name="Sturgill D."/>
            <person name="Sutton G."/>
            <person name="Sutton G.G."/>
            <person name="Tao W."/>
            <person name="Teichmann S."/>
            <person name="Tobari Y.N."/>
            <person name="Tomimura Y."/>
            <person name="Tsolas J.M."/>
            <person name="Valente V.L."/>
            <person name="Venter E."/>
            <person name="Venter J.C."/>
            <person name="Vicario S."/>
            <person name="Vieira F.G."/>
            <person name="Vilella A.J."/>
            <person name="Villasante A."/>
            <person name="Walenz B."/>
            <person name="Wang J."/>
            <person name="Wasserman M."/>
            <person name="Watts T."/>
            <person name="Wilson D."/>
            <person name="Wilson R.K."/>
            <person name="Wing R.A."/>
            <person name="Wolfner M.F."/>
            <person name="Wong A."/>
            <person name="Wong G.K."/>
            <person name="Wu C.I."/>
            <person name="Wu G."/>
            <person name="Yamamoto D."/>
            <person name="Yang H.P."/>
            <person name="Yang S.P."/>
            <person name="Yorke J.A."/>
            <person name="Yoshida K."/>
            <person name="Zdobnov E."/>
            <person name="Zhang P."/>
            <person name="Zhang Y."/>
            <person name="Zimin A.V."/>
            <person name="Baldwin J."/>
            <person name="Abdouelleil A."/>
            <person name="Abdulkadir J."/>
            <person name="Abebe A."/>
            <person name="Abera B."/>
            <person name="Abreu J."/>
            <person name="Acer S.C."/>
            <person name="Aftuck L."/>
            <person name="Alexander A."/>
            <person name="An P."/>
            <person name="Anderson E."/>
            <person name="Anderson S."/>
            <person name="Arachi H."/>
            <person name="Azer M."/>
            <person name="Bachantsang P."/>
            <person name="Barry A."/>
            <person name="Bayul T."/>
            <person name="Berlin A."/>
            <person name="Bessette D."/>
            <person name="Bloom T."/>
            <person name="Blye J."/>
            <person name="Boguslavskiy L."/>
            <person name="Bonnet C."/>
            <person name="Boukhgalter B."/>
            <person name="Bourzgui I."/>
            <person name="Brown A."/>
            <person name="Cahill P."/>
            <person name="Channer S."/>
            <person name="Cheshatsang Y."/>
            <person name="Chuda L."/>
            <person name="Citroen M."/>
            <person name="Collymore A."/>
            <person name="Cooke P."/>
            <person name="Costello M."/>
            <person name="D'Aco K."/>
            <person name="Daza R."/>
            <person name="De Haan G."/>
            <person name="DeGray S."/>
            <person name="DeMaso C."/>
            <person name="Dhargay N."/>
            <person name="Dooley K."/>
            <person name="Dooley E."/>
            <person name="Doricent M."/>
            <person name="Dorje P."/>
            <person name="Dorjee K."/>
            <person name="Dupes A."/>
            <person name="Elong R."/>
            <person name="Falk J."/>
            <person name="Farina A."/>
            <person name="Faro S."/>
            <person name="Ferguson D."/>
            <person name="Fisher S."/>
            <person name="Foley C.D."/>
            <person name="Franke A."/>
            <person name="Friedrich D."/>
            <person name="Gadbois L."/>
            <person name="Gearin G."/>
            <person name="Gearin C.R."/>
            <person name="Giannoukos G."/>
            <person name="Goode T."/>
            <person name="Graham J."/>
            <person name="Grandbois E."/>
            <person name="Grewal S."/>
            <person name="Gyaltsen K."/>
            <person name="Hafez N."/>
            <person name="Hagos B."/>
            <person name="Hall J."/>
            <person name="Henson C."/>
            <person name="Hollinger A."/>
            <person name="Honan T."/>
            <person name="Huard M.D."/>
            <person name="Hughes L."/>
            <person name="Hurhula B."/>
            <person name="Husby M.E."/>
            <person name="Kamat A."/>
            <person name="Kanga B."/>
            <person name="Kashin S."/>
            <person name="Khazanovich D."/>
            <person name="Kisner P."/>
            <person name="Lance K."/>
            <person name="Lara M."/>
            <person name="Lee W."/>
            <person name="Lennon N."/>
            <person name="Letendre F."/>
            <person name="LeVine R."/>
            <person name="Lipovsky A."/>
            <person name="Liu X."/>
            <person name="Liu J."/>
            <person name="Liu S."/>
            <person name="Lokyitsang T."/>
            <person name="Lokyitsang Y."/>
            <person name="Lubonja R."/>
            <person name="Lui A."/>
            <person name="MacDonald P."/>
            <person name="Magnisalis V."/>
            <person name="Maru K."/>
            <person name="Matthews C."/>
            <person name="McCusker W."/>
            <person name="McDonough S."/>
            <person name="Mehta T."/>
            <person name="Meldrim J."/>
            <person name="Meneus L."/>
            <person name="Mihai O."/>
            <person name="Mihalev A."/>
            <person name="Mihova T."/>
            <person name="Mittelman R."/>
            <person name="Mlenga V."/>
            <person name="Montmayeur A."/>
            <person name="Mulrain L."/>
            <person name="Navidi A."/>
            <person name="Naylor J."/>
            <person name="Negash T."/>
            <person name="Nguyen T."/>
            <person name="Nguyen N."/>
            <person name="Nicol R."/>
            <person name="Norbu C."/>
            <person name="Norbu N."/>
            <person name="Novod N."/>
            <person name="O'Neill B."/>
            <person name="Osman S."/>
            <person name="Markiewicz E."/>
            <person name="Oyono O.L."/>
            <person name="Patti C."/>
            <person name="Phunkhang P."/>
            <person name="Pierre F."/>
            <person name="Priest M."/>
            <person name="Raghuraman S."/>
            <person name="Rege F."/>
            <person name="Reyes R."/>
            <person name="Rise C."/>
            <person name="Rogov P."/>
            <person name="Ross K."/>
            <person name="Ryan E."/>
            <person name="Settipalli S."/>
            <person name="Shea T."/>
            <person name="Sherpa N."/>
            <person name="Shi L."/>
            <person name="Shih D."/>
            <person name="Sparrow T."/>
            <person name="Spaulding J."/>
            <person name="Stalker J."/>
            <person name="Stange-Thomann N."/>
            <person name="Stavropoulos S."/>
            <person name="Stone C."/>
            <person name="Strader C."/>
            <person name="Tesfaye S."/>
            <person name="Thomson T."/>
            <person name="Thoulutsang Y."/>
            <person name="Thoulutsang D."/>
            <person name="Topham K."/>
            <person name="Topping I."/>
            <person name="Tsamla T."/>
            <person name="Vassiliev H."/>
            <person name="Vo A."/>
            <person name="Wangchuk T."/>
            <person name="Wangdi T."/>
            <person name="Weiand M."/>
            <person name="Wilkinson J."/>
            <person name="Wilson A."/>
            <person name="Yadav S."/>
            <person name="Young G."/>
            <person name="Yu Q."/>
            <person name="Zembek L."/>
            <person name="Zhong D."/>
            <person name="Zimmer A."/>
            <person name="Zwirko Z."/>
            <person name="Jaffe D.B."/>
            <person name="Alvarez P."/>
            <person name="Brockman W."/>
            <person name="Butler J."/>
            <person name="Chin C."/>
            <person name="Gnerre S."/>
            <person name="Grabherr M."/>
            <person name="Kleber M."/>
            <person name="Mauceli E."/>
            <person name="MacCallum I."/>
        </authorList>
    </citation>
    <scope>NUCLEOTIDE SEQUENCE [LARGE SCALE GENOMIC DNA]</scope>
    <source>
        <strain evidence="3">Rob3c / Tucson 14021-0248.25</strain>
    </source>
</reference>
<evidence type="ECO:0000313" key="2">
    <source>
        <dbReference type="EMBL" id="EDW54022.1"/>
    </source>
</evidence>
<dbReference type="AlphaFoldDB" id="B4I2M7"/>
<gene>
    <name evidence="2" type="primary">Dsec\GM18349</name>
    <name evidence="2" type="ORF">Dsec_GM18349</name>
</gene>
<feature type="compositionally biased region" description="Polar residues" evidence="1">
    <location>
        <begin position="1"/>
        <end position="16"/>
    </location>
</feature>
<feature type="region of interest" description="Disordered" evidence="1">
    <location>
        <begin position="71"/>
        <end position="104"/>
    </location>
</feature>
<evidence type="ECO:0000256" key="1">
    <source>
        <dbReference type="SAM" id="MobiDB-lite"/>
    </source>
</evidence>
<evidence type="ECO:0000313" key="3">
    <source>
        <dbReference type="Proteomes" id="UP000001292"/>
    </source>
</evidence>
<accession>B4I2M7</accession>
<protein>
    <submittedName>
        <fullName evidence="2">GM18349</fullName>
    </submittedName>
</protein>